<dbReference type="InterPro" id="IPR036365">
    <property type="entry name" value="PGBD-like_sf"/>
</dbReference>
<dbReference type="Pfam" id="PF01471">
    <property type="entry name" value="PG_binding_1"/>
    <property type="match status" value="2"/>
</dbReference>
<dbReference type="Gene3D" id="1.10.101.10">
    <property type="entry name" value="PGBD-like superfamily/PGBD"/>
    <property type="match status" value="2"/>
</dbReference>
<dbReference type="EMBL" id="UOFH01000022">
    <property type="protein sequence ID" value="VAW58615.1"/>
    <property type="molecule type" value="Genomic_DNA"/>
</dbReference>
<dbReference type="SUPFAM" id="SSF47090">
    <property type="entry name" value="PGBD-like"/>
    <property type="match status" value="2"/>
</dbReference>
<gene>
    <name evidence="4" type="ORF">MNBD_GAMMA08-2739</name>
</gene>
<evidence type="ECO:0000256" key="2">
    <source>
        <dbReference type="ARBA" id="ARBA00022638"/>
    </source>
</evidence>
<accession>A0A3B0WRK1</accession>
<dbReference type="InterPro" id="IPR002196">
    <property type="entry name" value="Glyco_hydro_24"/>
</dbReference>
<dbReference type="Pfam" id="PF00959">
    <property type="entry name" value="Phage_lysozyme"/>
    <property type="match status" value="1"/>
</dbReference>
<dbReference type="GO" id="GO:0016998">
    <property type="term" value="P:cell wall macromolecule catabolic process"/>
    <property type="evidence" value="ECO:0007669"/>
    <property type="project" value="InterPro"/>
</dbReference>
<proteinExistence type="predicted"/>
<dbReference type="InterPro" id="IPR002477">
    <property type="entry name" value="Peptidoglycan-bd-like"/>
</dbReference>
<feature type="domain" description="Peptidoglycan binding-like" evidence="3">
    <location>
        <begin position="86"/>
        <end position="142"/>
    </location>
</feature>
<reference evidence="4" key="1">
    <citation type="submission" date="2018-06" db="EMBL/GenBank/DDBJ databases">
        <authorList>
            <person name="Zhirakovskaya E."/>
        </authorList>
    </citation>
    <scope>NUCLEOTIDE SEQUENCE</scope>
</reference>
<dbReference type="InterPro" id="IPR023346">
    <property type="entry name" value="Lysozyme-like_dom_sf"/>
</dbReference>
<dbReference type="Gene3D" id="1.10.530.40">
    <property type="match status" value="1"/>
</dbReference>
<dbReference type="GO" id="GO:0042742">
    <property type="term" value="P:defense response to bacterium"/>
    <property type="evidence" value="ECO:0007669"/>
    <property type="project" value="UniProtKB-KW"/>
</dbReference>
<feature type="domain" description="Peptidoglycan binding-like" evidence="3">
    <location>
        <begin position="10"/>
        <end position="65"/>
    </location>
</feature>
<dbReference type="InterPro" id="IPR023347">
    <property type="entry name" value="Lysozyme_dom_sf"/>
</dbReference>
<organism evidence="4">
    <name type="scientific">hydrothermal vent metagenome</name>
    <dbReference type="NCBI Taxonomy" id="652676"/>
    <lineage>
        <taxon>unclassified sequences</taxon>
        <taxon>metagenomes</taxon>
        <taxon>ecological metagenomes</taxon>
    </lineage>
</organism>
<sequence length="376" mass="41407">MKTLRKGDKGSEVRMLQEKLTAAGHPLNPIDDKFGPNTDTAVTNFQREKKLKVDGIVGVDTWDALEAAIKNKKSAIAIKTLRKGSQGPLVRTLQERLNKAGYSIQPMTDYFGIKTDTAIRKLQRKHNLIIDGIAGKNTWYALGVVDSANPGVKPVNSLNSLLAGLGMTPGKTIVIDENAKPVAQLTTSSKGLQFIYTREAWKNKSNRLHWPGGASGVTLGPGYDMKHRSETEIARDLFKVGVVAEKAKSIAKGAGLKGAQAKEFCKTNRNLVALSDKVEFKLMKTIVPHYERLARKKIKVDLVQHEFDALVSFAYNLGEVWTSMANYINDGKINDAMRRMKAANKSDGKINDGLTKRRALEVALYTLGDYGLLRIV</sequence>
<dbReference type="GO" id="GO:0003796">
    <property type="term" value="F:lysozyme activity"/>
    <property type="evidence" value="ECO:0007669"/>
    <property type="project" value="InterPro"/>
</dbReference>
<dbReference type="AlphaFoldDB" id="A0A3B0WRK1"/>
<keyword evidence="2" id="KW-0081">Bacteriolytic enzyme</keyword>
<name>A0A3B0WRK1_9ZZZZ</name>
<dbReference type="GO" id="GO:0009253">
    <property type="term" value="P:peptidoglycan catabolic process"/>
    <property type="evidence" value="ECO:0007669"/>
    <property type="project" value="InterPro"/>
</dbReference>
<evidence type="ECO:0000259" key="3">
    <source>
        <dbReference type="Pfam" id="PF01471"/>
    </source>
</evidence>
<dbReference type="SUPFAM" id="SSF53955">
    <property type="entry name" value="Lysozyme-like"/>
    <property type="match status" value="1"/>
</dbReference>
<evidence type="ECO:0000256" key="1">
    <source>
        <dbReference type="ARBA" id="ARBA00022529"/>
    </source>
</evidence>
<protein>
    <recommendedName>
        <fullName evidence="3">Peptidoglycan binding-like domain-containing protein</fullName>
    </recommendedName>
</protein>
<dbReference type="InterPro" id="IPR036366">
    <property type="entry name" value="PGBDSf"/>
</dbReference>
<keyword evidence="1" id="KW-0929">Antimicrobial</keyword>
<evidence type="ECO:0000313" key="4">
    <source>
        <dbReference type="EMBL" id="VAW58615.1"/>
    </source>
</evidence>
<dbReference type="GO" id="GO:0031640">
    <property type="term" value="P:killing of cells of another organism"/>
    <property type="evidence" value="ECO:0007669"/>
    <property type="project" value="UniProtKB-KW"/>
</dbReference>